<comment type="caution">
    <text evidence="3">The sequence shown here is derived from an EMBL/GenBank/DDBJ whole genome shotgun (WGS) entry which is preliminary data.</text>
</comment>
<evidence type="ECO:0000313" key="3">
    <source>
        <dbReference type="EMBL" id="CAK9017218.1"/>
    </source>
</evidence>
<protein>
    <submittedName>
        <fullName evidence="3">Phenazine biosynthesis-like domain-containing protein 1</fullName>
    </submittedName>
</protein>
<reference evidence="3 4" key="1">
    <citation type="submission" date="2024-02" db="EMBL/GenBank/DDBJ databases">
        <authorList>
            <person name="Chen Y."/>
            <person name="Shah S."/>
            <person name="Dougan E. K."/>
            <person name="Thang M."/>
            <person name="Chan C."/>
        </authorList>
    </citation>
    <scope>NUCLEOTIDE SEQUENCE [LARGE SCALE GENOMIC DNA]</scope>
</reference>
<sequence>VSDLVRQARLEPIVQCDAFTDTAGNGNPAAVCFTQRWGKDWMQKAAKLQPVYHMVATEKNLPETAFVERLETDAAAADAERYALRWFTPTCEVDLCGHATLGAAHALWSTQRAKRRKIDFVTEAG</sequence>
<dbReference type="SUPFAM" id="SSF54506">
    <property type="entry name" value="Diaminopimelate epimerase-like"/>
    <property type="match status" value="1"/>
</dbReference>
<keyword evidence="4" id="KW-1185">Reference proteome</keyword>
<name>A0ABP0JRY8_9DINO</name>
<dbReference type="Pfam" id="PF02567">
    <property type="entry name" value="PhzC-PhzF"/>
    <property type="match status" value="1"/>
</dbReference>
<evidence type="ECO:0000256" key="2">
    <source>
        <dbReference type="ARBA" id="ARBA00023235"/>
    </source>
</evidence>
<dbReference type="InterPro" id="IPR003719">
    <property type="entry name" value="Phenazine_PhzF-like"/>
</dbReference>
<dbReference type="PANTHER" id="PTHR13774">
    <property type="entry name" value="PHENAZINE BIOSYNTHESIS PROTEIN"/>
    <property type="match status" value="1"/>
</dbReference>
<organism evidence="3 4">
    <name type="scientific">Durusdinium trenchii</name>
    <dbReference type="NCBI Taxonomy" id="1381693"/>
    <lineage>
        <taxon>Eukaryota</taxon>
        <taxon>Sar</taxon>
        <taxon>Alveolata</taxon>
        <taxon>Dinophyceae</taxon>
        <taxon>Suessiales</taxon>
        <taxon>Symbiodiniaceae</taxon>
        <taxon>Durusdinium</taxon>
    </lineage>
</organism>
<dbReference type="EMBL" id="CAXAMM010008395">
    <property type="protein sequence ID" value="CAK9017218.1"/>
    <property type="molecule type" value="Genomic_DNA"/>
</dbReference>
<evidence type="ECO:0000313" key="4">
    <source>
        <dbReference type="Proteomes" id="UP001642464"/>
    </source>
</evidence>
<gene>
    <name evidence="3" type="ORF">SCF082_LOCUS13536</name>
</gene>
<keyword evidence="2" id="KW-0413">Isomerase</keyword>
<feature type="non-terminal residue" evidence="3">
    <location>
        <position position="125"/>
    </location>
</feature>
<dbReference type="Gene3D" id="3.10.310.10">
    <property type="entry name" value="Diaminopimelate Epimerase, Chain A, domain 1"/>
    <property type="match status" value="1"/>
</dbReference>
<accession>A0ABP0JRY8</accession>
<feature type="non-terminal residue" evidence="3">
    <location>
        <position position="1"/>
    </location>
</feature>
<comment type="similarity">
    <text evidence="1">Belongs to the PhzF family.</text>
</comment>
<proteinExistence type="inferred from homology"/>
<dbReference type="Proteomes" id="UP001642464">
    <property type="component" value="Unassembled WGS sequence"/>
</dbReference>
<evidence type="ECO:0000256" key="1">
    <source>
        <dbReference type="ARBA" id="ARBA00008270"/>
    </source>
</evidence>
<dbReference type="PANTHER" id="PTHR13774:SF17">
    <property type="entry name" value="PHENAZINE BIOSYNTHESIS-LIKE DOMAIN-CONTAINING PROTEIN"/>
    <property type="match status" value="1"/>
</dbReference>